<accession>A0AAD5XWE3</accession>
<gene>
    <name evidence="1" type="ORF">HK099_003155</name>
</gene>
<organism evidence="1 2">
    <name type="scientific">Clydaea vesicula</name>
    <dbReference type="NCBI Taxonomy" id="447962"/>
    <lineage>
        <taxon>Eukaryota</taxon>
        <taxon>Fungi</taxon>
        <taxon>Fungi incertae sedis</taxon>
        <taxon>Chytridiomycota</taxon>
        <taxon>Chytridiomycota incertae sedis</taxon>
        <taxon>Chytridiomycetes</taxon>
        <taxon>Lobulomycetales</taxon>
        <taxon>Lobulomycetaceae</taxon>
        <taxon>Clydaea</taxon>
    </lineage>
</organism>
<evidence type="ECO:0000313" key="1">
    <source>
        <dbReference type="EMBL" id="KAJ3221765.1"/>
    </source>
</evidence>
<keyword evidence="2" id="KW-1185">Reference proteome</keyword>
<sequence>MILCNKPSVSRSARFSLNLPVSGFGGLQEVNYRHSFCWTEDQENLKFLKEFEVEESKTYEEVVENILKLENSIGLYEEEISQDLKVLLESLKEIFCTENFRLTDLAMELQKPFQVVVNMRFGLTVVKKMLKKKNLESLNGSIKLIKDLLKKIYFKLDIQDDFENLSDLEEKLVYKYCVPLYDFPVSLPMTLNLKKPNLASEVNYLLDSPKIISRTECQMRNNNFNKNQIFEMILLTDTLLICQKFGNGKEEKLVLKYPPLPLELVRTRDVETKVGMAANLIEFMMSSKEFNELVNFLTKEQFETLE</sequence>
<proteinExistence type="predicted"/>
<feature type="non-terminal residue" evidence="1">
    <location>
        <position position="306"/>
    </location>
</feature>
<protein>
    <submittedName>
        <fullName evidence="1">Uncharacterized protein</fullName>
    </submittedName>
</protein>
<comment type="caution">
    <text evidence="1">The sequence shown here is derived from an EMBL/GenBank/DDBJ whole genome shotgun (WGS) entry which is preliminary data.</text>
</comment>
<dbReference type="EMBL" id="JADGJW010000210">
    <property type="protein sequence ID" value="KAJ3221765.1"/>
    <property type="molecule type" value="Genomic_DNA"/>
</dbReference>
<dbReference type="Proteomes" id="UP001211065">
    <property type="component" value="Unassembled WGS sequence"/>
</dbReference>
<dbReference type="AlphaFoldDB" id="A0AAD5XWE3"/>
<reference evidence="1" key="1">
    <citation type="submission" date="2020-05" db="EMBL/GenBank/DDBJ databases">
        <title>Phylogenomic resolution of chytrid fungi.</title>
        <authorList>
            <person name="Stajich J.E."/>
            <person name="Amses K."/>
            <person name="Simmons R."/>
            <person name="Seto K."/>
            <person name="Myers J."/>
            <person name="Bonds A."/>
            <person name="Quandt C.A."/>
            <person name="Barry K."/>
            <person name="Liu P."/>
            <person name="Grigoriev I."/>
            <person name="Longcore J.E."/>
            <person name="James T.Y."/>
        </authorList>
    </citation>
    <scope>NUCLEOTIDE SEQUENCE</scope>
    <source>
        <strain evidence="1">JEL0476</strain>
    </source>
</reference>
<evidence type="ECO:0000313" key="2">
    <source>
        <dbReference type="Proteomes" id="UP001211065"/>
    </source>
</evidence>
<name>A0AAD5XWE3_9FUNG</name>